<comment type="similarity">
    <text evidence="1">Belongs to the short-chain dehydrogenases/reductases (SDR) family.</text>
</comment>
<proteinExistence type="inferred from homology"/>
<dbReference type="Pfam" id="PF13561">
    <property type="entry name" value="adh_short_C2"/>
    <property type="match status" value="1"/>
</dbReference>
<reference evidence="4 5" key="1">
    <citation type="submission" date="2018-03" db="EMBL/GenBank/DDBJ databases">
        <title>Genomic Encyclopedia of Archaeal and Bacterial Type Strains, Phase II (KMG-II): from individual species to whole genera.</title>
        <authorList>
            <person name="Goeker M."/>
        </authorList>
    </citation>
    <scope>NUCLEOTIDE SEQUENCE [LARGE SCALE GENOMIC DNA]</scope>
    <source>
        <strain evidence="4 5">DSM 100673</strain>
    </source>
</reference>
<dbReference type="InterPro" id="IPR057326">
    <property type="entry name" value="KR_dom"/>
</dbReference>
<evidence type="ECO:0000259" key="3">
    <source>
        <dbReference type="SMART" id="SM00822"/>
    </source>
</evidence>
<dbReference type="InterPro" id="IPR002347">
    <property type="entry name" value="SDR_fam"/>
</dbReference>
<dbReference type="PRINTS" id="PR00080">
    <property type="entry name" value="SDRFAMILY"/>
</dbReference>
<dbReference type="FunFam" id="3.40.50.720:FF:000084">
    <property type="entry name" value="Short-chain dehydrogenase reductase"/>
    <property type="match status" value="1"/>
</dbReference>
<dbReference type="SMART" id="SM00822">
    <property type="entry name" value="PKS_KR"/>
    <property type="match status" value="1"/>
</dbReference>
<dbReference type="SUPFAM" id="SSF51735">
    <property type="entry name" value="NAD(P)-binding Rossmann-fold domains"/>
    <property type="match status" value="1"/>
</dbReference>
<dbReference type="PANTHER" id="PTHR43639">
    <property type="entry name" value="OXIDOREDUCTASE, SHORT-CHAIN DEHYDROGENASE/REDUCTASE FAMILY (AFU_ORTHOLOGUE AFUA_5G02870)"/>
    <property type="match status" value="1"/>
</dbReference>
<dbReference type="AlphaFoldDB" id="A0A2P8FCC3"/>
<dbReference type="Proteomes" id="UP000240418">
    <property type="component" value="Unassembled WGS sequence"/>
</dbReference>
<dbReference type="GO" id="GO:0016491">
    <property type="term" value="F:oxidoreductase activity"/>
    <property type="evidence" value="ECO:0007669"/>
    <property type="project" value="UniProtKB-KW"/>
</dbReference>
<dbReference type="EMBL" id="PYGJ01000006">
    <property type="protein sequence ID" value="PSL19376.1"/>
    <property type="molecule type" value="Genomic_DNA"/>
</dbReference>
<evidence type="ECO:0000313" key="5">
    <source>
        <dbReference type="Proteomes" id="UP000240418"/>
    </source>
</evidence>
<feature type="domain" description="Ketoreductase" evidence="3">
    <location>
        <begin position="22"/>
        <end position="208"/>
    </location>
</feature>
<dbReference type="InterPro" id="IPR036291">
    <property type="entry name" value="NAD(P)-bd_dom_sf"/>
</dbReference>
<dbReference type="PANTHER" id="PTHR43639:SF1">
    <property type="entry name" value="SHORT-CHAIN DEHYDROGENASE_REDUCTASE FAMILY PROTEIN"/>
    <property type="match status" value="1"/>
</dbReference>
<dbReference type="CDD" id="cd05233">
    <property type="entry name" value="SDR_c"/>
    <property type="match status" value="1"/>
</dbReference>
<organism evidence="4 5">
    <name type="scientific">Shimia abyssi</name>
    <dbReference type="NCBI Taxonomy" id="1662395"/>
    <lineage>
        <taxon>Bacteria</taxon>
        <taxon>Pseudomonadati</taxon>
        <taxon>Pseudomonadota</taxon>
        <taxon>Alphaproteobacteria</taxon>
        <taxon>Rhodobacterales</taxon>
        <taxon>Roseobacteraceae</taxon>
    </lineage>
</organism>
<dbReference type="OrthoDB" id="9789398at2"/>
<protein>
    <submittedName>
        <fullName evidence="4">NAD(P)-dependent dehydrogenase (Short-subunit alcohol dehydrogenase family)</fullName>
    </submittedName>
</protein>
<dbReference type="Gene3D" id="3.40.50.720">
    <property type="entry name" value="NAD(P)-binding Rossmann-like Domain"/>
    <property type="match status" value="1"/>
</dbReference>
<comment type="caution">
    <text evidence="4">The sequence shown here is derived from an EMBL/GenBank/DDBJ whole genome shotgun (WGS) entry which is preliminary data.</text>
</comment>
<evidence type="ECO:0000256" key="1">
    <source>
        <dbReference type="ARBA" id="ARBA00006484"/>
    </source>
</evidence>
<evidence type="ECO:0000313" key="4">
    <source>
        <dbReference type="EMBL" id="PSL19376.1"/>
    </source>
</evidence>
<evidence type="ECO:0000256" key="2">
    <source>
        <dbReference type="ARBA" id="ARBA00023002"/>
    </source>
</evidence>
<sequence length="266" mass="28274">MQDWGGTSRPEPVAVLPDLAGKSVFITGGGSGIGAALSEGFLRQGAKVAFVQRTDATPFVEEMATKHGERPLFIPCDITDTDGLRDAIGQASAAHGEIEVLVNNAANDSRHATEDVDEAFWKWSSDINLKSYFFACQAVMPAMRAARGGAIINFSSVAYMMGLGGFPIYTASNAAITSLSRGFARELGTHGIRVNTVAPGMVITPRQQELWLTPESVQEHLKQQCIPTALVPEDIVGSVLFLASDMSRMITGQVIIVDGGVAFSNA</sequence>
<keyword evidence="5" id="KW-1185">Reference proteome</keyword>
<accession>A0A2P8FCC3</accession>
<keyword evidence="2" id="KW-0560">Oxidoreductase</keyword>
<name>A0A2P8FCC3_9RHOB</name>
<dbReference type="PRINTS" id="PR00081">
    <property type="entry name" value="GDHRDH"/>
</dbReference>
<dbReference type="RefSeq" id="WP_106608573.1">
    <property type="nucleotide sequence ID" value="NZ_PYGJ01000006.1"/>
</dbReference>
<gene>
    <name evidence="4" type="ORF">CLV88_10688</name>
</gene>